<feature type="compositionally biased region" description="Acidic residues" evidence="7">
    <location>
        <begin position="587"/>
        <end position="615"/>
    </location>
</feature>
<evidence type="ECO:0000259" key="9">
    <source>
        <dbReference type="PROSITE" id="PS50922"/>
    </source>
</evidence>
<dbReference type="GO" id="GO:0016020">
    <property type="term" value="C:membrane"/>
    <property type="evidence" value="ECO:0007669"/>
    <property type="project" value="UniProtKB-SubCell"/>
</dbReference>
<feature type="compositionally biased region" description="Low complexity" evidence="7">
    <location>
        <begin position="180"/>
        <end position="189"/>
    </location>
</feature>
<feature type="domain" description="TLC" evidence="9">
    <location>
        <begin position="333"/>
        <end position="575"/>
    </location>
</feature>
<feature type="transmembrane region" description="Helical" evidence="8">
    <location>
        <begin position="469"/>
        <end position="493"/>
    </location>
</feature>
<feature type="region of interest" description="Disordered" evidence="7">
    <location>
        <begin position="580"/>
        <end position="615"/>
    </location>
</feature>
<feature type="compositionally biased region" description="Basic and acidic residues" evidence="7">
    <location>
        <begin position="649"/>
        <end position="666"/>
    </location>
</feature>
<dbReference type="SMART" id="SM00724">
    <property type="entry name" value="TLC"/>
    <property type="match status" value="1"/>
</dbReference>
<evidence type="ECO:0000256" key="4">
    <source>
        <dbReference type="ARBA" id="ARBA00022989"/>
    </source>
</evidence>
<dbReference type="Proteomes" id="UP001303115">
    <property type="component" value="Unassembled WGS sequence"/>
</dbReference>
<accession>A0AAN6PKX7</accession>
<proteinExistence type="inferred from homology"/>
<dbReference type="InterPro" id="IPR006634">
    <property type="entry name" value="TLC-dom"/>
</dbReference>
<comment type="similarity">
    <text evidence="2">Belongs to the sphingosine N-acyltransferase family.</text>
</comment>
<evidence type="ECO:0000256" key="2">
    <source>
        <dbReference type="ARBA" id="ARBA00009808"/>
    </source>
</evidence>
<evidence type="ECO:0000256" key="5">
    <source>
        <dbReference type="ARBA" id="ARBA00023136"/>
    </source>
</evidence>
<dbReference type="PANTHER" id="PTHR12560:SF0">
    <property type="entry name" value="LD18904P"/>
    <property type="match status" value="1"/>
</dbReference>
<keyword evidence="11" id="KW-1185">Reference proteome</keyword>
<evidence type="ECO:0000256" key="8">
    <source>
        <dbReference type="SAM" id="Phobius"/>
    </source>
</evidence>
<feature type="compositionally biased region" description="Pro residues" evidence="7">
    <location>
        <begin position="137"/>
        <end position="146"/>
    </location>
</feature>
<feature type="region of interest" description="Disordered" evidence="7">
    <location>
        <begin position="177"/>
        <end position="217"/>
    </location>
</feature>
<keyword evidence="5 6" id="KW-0472">Membrane</keyword>
<feature type="transmembrane region" description="Helical" evidence="8">
    <location>
        <begin position="546"/>
        <end position="567"/>
    </location>
</feature>
<dbReference type="GO" id="GO:0046513">
    <property type="term" value="P:ceramide biosynthetic process"/>
    <property type="evidence" value="ECO:0007669"/>
    <property type="project" value="InterPro"/>
</dbReference>
<dbReference type="Pfam" id="PF03798">
    <property type="entry name" value="TRAM_LAG1_CLN8"/>
    <property type="match status" value="1"/>
</dbReference>
<feature type="transmembrane region" description="Helical" evidence="8">
    <location>
        <begin position="240"/>
        <end position="262"/>
    </location>
</feature>
<feature type="transmembrane region" description="Helical" evidence="8">
    <location>
        <begin position="382"/>
        <end position="402"/>
    </location>
</feature>
<feature type="transmembrane region" description="Helical" evidence="8">
    <location>
        <begin position="297"/>
        <end position="318"/>
    </location>
</feature>
<name>A0AAN6PKX7_9PEZI</name>
<dbReference type="AlphaFoldDB" id="A0AAN6PKX7"/>
<comment type="subcellular location">
    <subcellularLocation>
        <location evidence="1">Membrane</location>
        <topology evidence="1">Multi-pass membrane protein</topology>
    </subcellularLocation>
</comment>
<dbReference type="PANTHER" id="PTHR12560">
    <property type="entry name" value="LONGEVITY ASSURANCE FACTOR 1 LAG1"/>
    <property type="match status" value="1"/>
</dbReference>
<reference evidence="11" key="1">
    <citation type="journal article" date="2023" name="Mol. Phylogenet. Evol.">
        <title>Genome-scale phylogeny and comparative genomics of the fungal order Sordariales.</title>
        <authorList>
            <person name="Hensen N."/>
            <person name="Bonometti L."/>
            <person name="Westerberg I."/>
            <person name="Brannstrom I.O."/>
            <person name="Guillou S."/>
            <person name="Cros-Aarteil S."/>
            <person name="Calhoun S."/>
            <person name="Haridas S."/>
            <person name="Kuo A."/>
            <person name="Mondo S."/>
            <person name="Pangilinan J."/>
            <person name="Riley R."/>
            <person name="LaButti K."/>
            <person name="Andreopoulos B."/>
            <person name="Lipzen A."/>
            <person name="Chen C."/>
            <person name="Yan M."/>
            <person name="Daum C."/>
            <person name="Ng V."/>
            <person name="Clum A."/>
            <person name="Steindorff A."/>
            <person name="Ohm R.A."/>
            <person name="Martin F."/>
            <person name="Silar P."/>
            <person name="Natvig D.O."/>
            <person name="Lalanne C."/>
            <person name="Gautier V."/>
            <person name="Ament-Velasquez S.L."/>
            <person name="Kruys A."/>
            <person name="Hutchinson M.I."/>
            <person name="Powell A.J."/>
            <person name="Barry K."/>
            <person name="Miller A.N."/>
            <person name="Grigoriev I.V."/>
            <person name="Debuchy R."/>
            <person name="Gladieux P."/>
            <person name="Hiltunen Thoren M."/>
            <person name="Johannesson H."/>
        </authorList>
    </citation>
    <scope>NUCLEOTIDE SEQUENCE [LARGE SCALE GENOMIC DNA]</scope>
    <source>
        <strain evidence="11">CBS 284.82</strain>
    </source>
</reference>
<evidence type="ECO:0000313" key="11">
    <source>
        <dbReference type="Proteomes" id="UP001303115"/>
    </source>
</evidence>
<keyword evidence="3 6" id="KW-0812">Transmembrane</keyword>
<keyword evidence="4 8" id="KW-1133">Transmembrane helix</keyword>
<comment type="caution">
    <text evidence="10">The sequence shown here is derived from an EMBL/GenBank/DDBJ whole genome shotgun (WGS) entry which is preliminary data.</text>
</comment>
<dbReference type="EMBL" id="MU854378">
    <property type="protein sequence ID" value="KAK4040390.1"/>
    <property type="molecule type" value="Genomic_DNA"/>
</dbReference>
<protein>
    <submittedName>
        <fullName evidence="10">TLC domain-containing protein</fullName>
    </submittedName>
</protein>
<dbReference type="InterPro" id="IPR016439">
    <property type="entry name" value="Lag1/Lac1-like"/>
</dbReference>
<feature type="region of interest" description="Disordered" evidence="7">
    <location>
        <begin position="630"/>
        <end position="666"/>
    </location>
</feature>
<evidence type="ECO:0000256" key="7">
    <source>
        <dbReference type="SAM" id="MobiDB-lite"/>
    </source>
</evidence>
<evidence type="ECO:0000256" key="1">
    <source>
        <dbReference type="ARBA" id="ARBA00004141"/>
    </source>
</evidence>
<organism evidence="10 11">
    <name type="scientific">Parachaetomium inaequale</name>
    <dbReference type="NCBI Taxonomy" id="2588326"/>
    <lineage>
        <taxon>Eukaryota</taxon>
        <taxon>Fungi</taxon>
        <taxon>Dikarya</taxon>
        <taxon>Ascomycota</taxon>
        <taxon>Pezizomycotina</taxon>
        <taxon>Sordariomycetes</taxon>
        <taxon>Sordariomycetidae</taxon>
        <taxon>Sordariales</taxon>
        <taxon>Chaetomiaceae</taxon>
        <taxon>Parachaetomium</taxon>
    </lineage>
</organism>
<evidence type="ECO:0000313" key="10">
    <source>
        <dbReference type="EMBL" id="KAK4040390.1"/>
    </source>
</evidence>
<dbReference type="GO" id="GO:0050291">
    <property type="term" value="F:sphingosine N-acyltransferase activity"/>
    <property type="evidence" value="ECO:0007669"/>
    <property type="project" value="InterPro"/>
</dbReference>
<evidence type="ECO:0000256" key="3">
    <source>
        <dbReference type="ARBA" id="ARBA00022692"/>
    </source>
</evidence>
<feature type="region of interest" description="Disordered" evidence="7">
    <location>
        <begin position="135"/>
        <end position="165"/>
    </location>
</feature>
<sequence>MDELKCSRVLQGWLGQSRARIGTNPCAARNLGSCRGTSRVAHRLCAPRSSVGPASKFNILSRAHCTLPTGWSSRTRCPCPSPVARFPSPCLCLRPIAVPGVRRILFALFPRRRSQWTTEAAVGWRLISRVSQTPLPLSSPAPPLENPSPGTIPTTASPGHDTARHDQLARCQLLDEATMSSPTTPTPTSHGNGTAKPSGRAPRRSGKPQHMNGPLYKQANSNVVLVRRVKRKNEGPMKQLTRWFVNNQIGFSFNLLALLFLAHGMPRARDYTAKYFNLSYYNPSTGNYGLGWADGHLVFFSIVLLTGLRAATMEYILAPFAKSQGISKRKDITRFSEQAWMSVYYAFFWPLGVCPQYIYCQSPAYFNLRELWTGWPDRELTGFMKGYMLAQLGFWLQQLIVINIEERRKDHWQMFTHHIVTSVLIYTSYRYGHTRVGNLILILMDLSDLALGIAKCLKYLGYHTICDVMFGLFMASWLVCRHFLYLAVCYSVWAHTPEIMPNGCFRGARDNLTGPFPPPTDKGFTYLLEPLWDSEGTFCYNESVKWSFLSMLLFLQGLTIMWFSMIVRVAMKVLKGGAAEDVRSDDEAGEGEGEGEGEEEEEDEFVYEEAEPLEEEVGVEELDLKNWERRSGVKRHQAPATTGVSLPGHSDRKELLGRIGCEKQVE</sequence>
<dbReference type="PROSITE" id="PS50922">
    <property type="entry name" value="TLC"/>
    <property type="match status" value="1"/>
</dbReference>
<feature type="transmembrane region" description="Helical" evidence="8">
    <location>
        <begin position="339"/>
        <end position="359"/>
    </location>
</feature>
<evidence type="ECO:0000256" key="6">
    <source>
        <dbReference type="PROSITE-ProRule" id="PRU00205"/>
    </source>
</evidence>
<gene>
    <name evidence="10" type="ORF">C8A01DRAFT_15753</name>
</gene>
<feature type="transmembrane region" description="Helical" evidence="8">
    <location>
        <begin position="438"/>
        <end position="457"/>
    </location>
</feature>